<reference evidence="7" key="9">
    <citation type="submission" date="2022-09" db="EMBL/GenBank/DDBJ databases">
        <title>Intensive care unit water sources are persistently colonized with multi-drug resistant bacteria and are the site of extensive horizontal gene transfer of antibiotic resistance genes.</title>
        <authorList>
            <person name="Diorio-Toth L."/>
        </authorList>
    </citation>
    <scope>NUCLEOTIDE SEQUENCE</scope>
    <source>
        <strain evidence="7">GD03659</strain>
    </source>
</reference>
<feature type="signal peptide" evidence="2">
    <location>
        <begin position="1"/>
        <end position="20"/>
    </location>
</feature>
<dbReference type="Proteomes" id="UP001162318">
    <property type="component" value="Unassembled WGS sequence"/>
</dbReference>
<dbReference type="Proteomes" id="UP000464086">
    <property type="component" value="Chromosome"/>
</dbReference>
<evidence type="ECO:0008006" key="20">
    <source>
        <dbReference type="Google" id="ProtNLM"/>
    </source>
</evidence>
<evidence type="ECO:0000313" key="3">
    <source>
        <dbReference type="EMBL" id="ATI79273.1"/>
    </source>
</evidence>
<reference evidence="11 19" key="8">
    <citation type="submission" date="2020-07" db="EMBL/GenBank/DDBJ databases">
        <title>Whole genome sequence of Sphingobium yanoikuyae A3.</title>
        <authorList>
            <person name="Han S.-S."/>
        </authorList>
    </citation>
    <scope>NUCLEOTIDE SEQUENCE [LARGE SCALE GENOMIC DNA]</scope>
    <source>
        <strain evidence="11 19">A3</strain>
    </source>
</reference>
<reference evidence="8 14" key="2">
    <citation type="submission" date="2016-02" db="EMBL/GenBank/DDBJ databases">
        <authorList>
            <person name="Wen L."/>
            <person name="He K."/>
            <person name="Yang H."/>
        </authorList>
    </citation>
    <scope>NUCLEOTIDE SEQUENCE [LARGE SCALE GENOMIC DNA]</scope>
    <source>
        <strain evidence="8 14">CD09_2</strain>
    </source>
</reference>
<reference evidence="6 12" key="1">
    <citation type="submission" date="2014-03" db="EMBL/GenBank/DDBJ databases">
        <title>Genome sequence of Sphingobium yanoikuyae B1.</title>
        <authorList>
            <person name="Gan H.M."/>
            <person name="Gan H.Y."/>
            <person name="Savka M.A."/>
        </authorList>
    </citation>
    <scope>NUCLEOTIDE SEQUENCE [LARGE SCALE GENOMIC DNA]</scope>
    <source>
        <strain evidence="6 12">B1</strain>
    </source>
</reference>
<dbReference type="Proteomes" id="UP000219422">
    <property type="component" value="Chromosome"/>
</dbReference>
<dbReference type="Proteomes" id="UP000502611">
    <property type="component" value="Chromosome"/>
</dbReference>
<evidence type="ECO:0000313" key="12">
    <source>
        <dbReference type="Proteomes" id="UP000028534"/>
    </source>
</evidence>
<evidence type="ECO:0000313" key="14">
    <source>
        <dbReference type="Proteomes" id="UP000077262"/>
    </source>
</evidence>
<dbReference type="Proteomes" id="UP000037029">
    <property type="component" value="Chromosome"/>
</dbReference>
<dbReference type="EMBL" id="CP023741">
    <property type="protein sequence ID" value="ATI79273.1"/>
    <property type="molecule type" value="Genomic_DNA"/>
</dbReference>
<evidence type="ECO:0000256" key="2">
    <source>
        <dbReference type="SAM" id="SignalP"/>
    </source>
</evidence>
<dbReference type="Proteomes" id="UP000077262">
    <property type="component" value="Unassembled WGS sequence"/>
</dbReference>
<feature type="compositionally biased region" description="Pro residues" evidence="1">
    <location>
        <begin position="65"/>
        <end position="79"/>
    </location>
</feature>
<evidence type="ECO:0000313" key="9">
    <source>
        <dbReference type="EMBL" id="QHD66306.1"/>
    </source>
</evidence>
<reference evidence="5 16" key="5">
    <citation type="submission" date="2018-10" db="EMBL/GenBank/DDBJ databases">
        <title>Characterization and genome analysis of a novel bacterium Sphingobium yanoikuyae SJTF8 capable of degrading PAHs.</title>
        <authorList>
            <person name="Yin C."/>
            <person name="Xiong W."/>
            <person name="Liang R."/>
        </authorList>
    </citation>
    <scope>NUCLEOTIDE SEQUENCE [LARGE SCALE GENOMIC DNA]</scope>
    <source>
        <strain evidence="5 16">SJTF8</strain>
    </source>
</reference>
<evidence type="ECO:0000313" key="6">
    <source>
        <dbReference type="EMBL" id="KEZ17564.1"/>
    </source>
</evidence>
<dbReference type="Proteomes" id="UP000280708">
    <property type="component" value="Chromosome"/>
</dbReference>
<evidence type="ECO:0000313" key="10">
    <source>
        <dbReference type="EMBL" id="QJR03112.1"/>
    </source>
</evidence>
<dbReference type="AlphaFoldDB" id="A0A084EHX2"/>
<dbReference type="GeneID" id="57776011"/>
<evidence type="ECO:0000313" key="7">
    <source>
        <dbReference type="EMBL" id="MDH2131683.1"/>
    </source>
</evidence>
<evidence type="ECO:0000313" key="4">
    <source>
        <dbReference type="EMBL" id="ATP18943.1"/>
    </source>
</evidence>
<evidence type="ECO:0000313" key="13">
    <source>
        <dbReference type="Proteomes" id="UP000037029"/>
    </source>
</evidence>
<dbReference type="Proteomes" id="UP000028534">
    <property type="component" value="Unassembled WGS sequence"/>
</dbReference>
<evidence type="ECO:0000313" key="16">
    <source>
        <dbReference type="Proteomes" id="UP000280708"/>
    </source>
</evidence>
<evidence type="ECO:0000313" key="19">
    <source>
        <dbReference type="Proteomes" id="UP000515377"/>
    </source>
</evidence>
<dbReference type="EMBL" id="JAOCKX010000013">
    <property type="protein sequence ID" value="MDH2131683.1"/>
    <property type="molecule type" value="Genomic_DNA"/>
</dbReference>
<feature type="region of interest" description="Disordered" evidence="1">
    <location>
        <begin position="54"/>
        <end position="85"/>
    </location>
</feature>
<dbReference type="RefSeq" id="WP_010337163.1">
    <property type="nucleotide sequence ID" value="NZ_CAIGKD010000003.1"/>
</dbReference>
<evidence type="ECO:0000313" key="8">
    <source>
        <dbReference type="EMBL" id="OAH45804.1"/>
    </source>
</evidence>
<dbReference type="PATRIC" id="fig|13690.10.peg.3391"/>
<sequence length="85" mass="8482">MKIQTMALVAGSLLALSACSKNDAPVTSAPPLGPGAIAGTVAADRNGDGYVDGYYTSDGIYHPVQGPPCPPPPPPPAPPRSGERG</sequence>
<proteinExistence type="predicted"/>
<dbReference type="OrthoDB" id="7478761at2"/>
<keyword evidence="2" id="KW-0732">Signal</keyword>
<dbReference type="EMBL" id="CP060122">
    <property type="protein sequence ID" value="QNG46327.1"/>
    <property type="molecule type" value="Genomic_DNA"/>
</dbReference>
<dbReference type="EMBL" id="JGVR01000021">
    <property type="protein sequence ID" value="KEZ17564.1"/>
    <property type="molecule type" value="Genomic_DNA"/>
</dbReference>
<organism evidence="6 12">
    <name type="scientific">Sphingobium yanoikuyae</name>
    <name type="common">Sphingomonas yanoikuyae</name>
    <dbReference type="NCBI Taxonomy" id="13690"/>
    <lineage>
        <taxon>Bacteria</taxon>
        <taxon>Pseudomonadati</taxon>
        <taxon>Pseudomonadota</taxon>
        <taxon>Alphaproteobacteria</taxon>
        <taxon>Sphingomonadales</taxon>
        <taxon>Sphingomonadaceae</taxon>
        <taxon>Sphingobium</taxon>
    </lineage>
</organism>
<dbReference type="EMBL" id="CP047218">
    <property type="protein sequence ID" value="QHD66306.1"/>
    <property type="molecule type" value="Genomic_DNA"/>
</dbReference>
<reference evidence="9 17" key="6">
    <citation type="submission" date="2019-12" db="EMBL/GenBank/DDBJ databases">
        <title>Functional and genomic insights into the Sphingobium yanoikuyae YC-JY1, a bacterium efficiently degrading bisphenol A.</title>
        <authorList>
            <person name="Jia Y."/>
            <person name="Li X."/>
            <person name="Wang J."/>
            <person name="Eltoukhy A."/>
            <person name="Lamraoui I."/>
            <person name="Yan Y."/>
        </authorList>
    </citation>
    <scope>NUCLEOTIDE SEQUENCE [LARGE SCALE GENOMIC DNA]</scope>
    <source>
        <strain evidence="9 17">YC-JY1</strain>
    </source>
</reference>
<dbReference type="Proteomes" id="UP000515377">
    <property type="component" value="Chromosome"/>
</dbReference>
<reference evidence="3 15" key="4">
    <citation type="submission" date="2017-10" db="EMBL/GenBank/DDBJ databases">
        <title>Sphingobium yanoikuyae S72.</title>
        <authorList>
            <person name="Sanchez E."/>
            <person name="Bustos P."/>
            <person name="Mendoza P."/>
            <person name="Guo X."/>
            <person name="Mendoza A."/>
        </authorList>
    </citation>
    <scope>NUCLEOTIDE SEQUENCE [LARGE SCALE GENOMIC DNA]</scope>
    <source>
        <strain evidence="3 15">S72</strain>
    </source>
</reference>
<dbReference type="EMBL" id="CP020925">
    <property type="protein sequence ID" value="ATP18943.1"/>
    <property type="molecule type" value="Genomic_DNA"/>
</dbReference>
<dbReference type="EMBL" id="CP053021">
    <property type="protein sequence ID" value="QJR03112.1"/>
    <property type="molecule type" value="Genomic_DNA"/>
</dbReference>
<evidence type="ECO:0000313" key="5">
    <source>
        <dbReference type="EMBL" id="AYO76559.1"/>
    </source>
</evidence>
<dbReference type="STRING" id="13690.AX777_03960"/>
<evidence type="ECO:0000313" key="18">
    <source>
        <dbReference type="Proteomes" id="UP000502611"/>
    </source>
</evidence>
<dbReference type="KEGG" id="sya:A6768_04065"/>
<evidence type="ECO:0000313" key="17">
    <source>
        <dbReference type="Proteomes" id="UP000464086"/>
    </source>
</evidence>
<dbReference type="EMBL" id="CP033230">
    <property type="protein sequence ID" value="AYO76559.1"/>
    <property type="molecule type" value="Genomic_DNA"/>
</dbReference>
<dbReference type="EMBL" id="LSTR01000022">
    <property type="protein sequence ID" value="OAH45804.1"/>
    <property type="molecule type" value="Genomic_DNA"/>
</dbReference>
<reference evidence="10 18" key="7">
    <citation type="submission" date="2020-04" db="EMBL/GenBank/DDBJ databases">
        <title>The Whole Genome Analysis of High salt-tolerant Sphingobium yanoikuyae YC-XJ2 with Aryl organophosphorus flame retardants (aryl-OPFRs)-degrading capacity and characteristics of Related phosphotriesterase.</title>
        <authorList>
            <person name="Li X."/>
        </authorList>
    </citation>
    <scope>NUCLEOTIDE SEQUENCE [LARGE SCALE GENOMIC DNA]</scope>
    <source>
        <strain evidence="10 18">YC-XJ2</strain>
    </source>
</reference>
<dbReference type="PROSITE" id="PS51257">
    <property type="entry name" value="PROKAR_LIPOPROTEIN"/>
    <property type="match status" value="1"/>
</dbReference>
<feature type="chain" id="PRO_5015028968" description="Lipoprotein" evidence="2">
    <location>
        <begin position="21"/>
        <end position="85"/>
    </location>
</feature>
<accession>A0A084EHX2</accession>
<name>A0A084EHX2_SPHYA</name>
<gene>
    <name evidence="3" type="ORF">A6768_04065</name>
    <name evidence="8" type="ORF">AX777_03960</name>
    <name evidence="4" type="ORF">BV87_11360</name>
    <name evidence="6" type="ORF">CP98_03311</name>
    <name evidence="5" type="ORF">EBF16_06105</name>
    <name evidence="9" type="ORF">GS397_03935</name>
    <name evidence="11" type="ORF">H3V42_01215</name>
    <name evidence="10" type="ORF">HH800_13595</name>
    <name evidence="7" type="ORF">N5J77_11150</name>
</gene>
<evidence type="ECO:0000256" key="1">
    <source>
        <dbReference type="SAM" id="MobiDB-lite"/>
    </source>
</evidence>
<evidence type="ECO:0000313" key="11">
    <source>
        <dbReference type="EMBL" id="QNG46327.1"/>
    </source>
</evidence>
<evidence type="ECO:0000313" key="15">
    <source>
        <dbReference type="Proteomes" id="UP000219422"/>
    </source>
</evidence>
<protein>
    <recommendedName>
        <fullName evidence="20">Lipoprotein</fullName>
    </recommendedName>
</protein>
<reference evidence="4 13" key="3">
    <citation type="submission" date="2017-04" db="EMBL/GenBank/DDBJ databases">
        <title>Characterization, genome and methylation analysis of a phthalic acid esters degrading strain Sphingobium yanoikuyae SHJ.</title>
        <authorList>
            <person name="Feng L."/>
        </authorList>
    </citation>
    <scope>NUCLEOTIDE SEQUENCE [LARGE SCALE GENOMIC DNA]</scope>
    <source>
        <strain evidence="4 13">SHJ</strain>
    </source>
</reference>